<dbReference type="Pfam" id="PF01810">
    <property type="entry name" value="LysE"/>
    <property type="match status" value="1"/>
</dbReference>
<dbReference type="GO" id="GO:0015171">
    <property type="term" value="F:amino acid transmembrane transporter activity"/>
    <property type="evidence" value="ECO:0007669"/>
    <property type="project" value="TreeGrafter"/>
</dbReference>
<comment type="subcellular location">
    <subcellularLocation>
        <location evidence="1">Cell membrane</location>
        <topology evidence="1">Multi-pass membrane protein</topology>
    </subcellularLocation>
</comment>
<dbReference type="PIRSF" id="PIRSF006324">
    <property type="entry name" value="LeuE"/>
    <property type="match status" value="1"/>
</dbReference>
<evidence type="ECO:0000256" key="6">
    <source>
        <dbReference type="SAM" id="Phobius"/>
    </source>
</evidence>
<gene>
    <name evidence="7" type="ORF">DPQ33_00570</name>
</gene>
<evidence type="ECO:0000256" key="4">
    <source>
        <dbReference type="ARBA" id="ARBA00022989"/>
    </source>
</evidence>
<keyword evidence="4 6" id="KW-1133">Transmembrane helix</keyword>
<dbReference type="GO" id="GO:0005886">
    <property type="term" value="C:plasma membrane"/>
    <property type="evidence" value="ECO:0007669"/>
    <property type="project" value="UniProtKB-SubCell"/>
</dbReference>
<keyword evidence="2" id="KW-1003">Cell membrane</keyword>
<proteinExistence type="predicted"/>
<name>A0A7M3MJ12_9BACT</name>
<feature type="transmembrane region" description="Helical" evidence="6">
    <location>
        <begin position="6"/>
        <end position="27"/>
    </location>
</feature>
<evidence type="ECO:0000313" key="7">
    <source>
        <dbReference type="EMBL" id="TVM19765.1"/>
    </source>
</evidence>
<dbReference type="EMBL" id="QMIE01000001">
    <property type="protein sequence ID" value="TVM19765.1"/>
    <property type="molecule type" value="Genomic_DNA"/>
</dbReference>
<feature type="transmembrane region" description="Helical" evidence="6">
    <location>
        <begin position="39"/>
        <end position="59"/>
    </location>
</feature>
<evidence type="ECO:0000256" key="1">
    <source>
        <dbReference type="ARBA" id="ARBA00004651"/>
    </source>
</evidence>
<comment type="caution">
    <text evidence="7">The sequence shown here is derived from an EMBL/GenBank/DDBJ whole genome shotgun (WGS) entry which is preliminary data.</text>
</comment>
<organism evidence="7 8">
    <name type="scientific">Oceanidesulfovibrio indonesiensis</name>
    <dbReference type="NCBI Taxonomy" id="54767"/>
    <lineage>
        <taxon>Bacteria</taxon>
        <taxon>Pseudomonadati</taxon>
        <taxon>Thermodesulfobacteriota</taxon>
        <taxon>Desulfovibrionia</taxon>
        <taxon>Desulfovibrionales</taxon>
        <taxon>Desulfovibrionaceae</taxon>
        <taxon>Oceanidesulfovibrio</taxon>
    </lineage>
</organism>
<dbReference type="RefSeq" id="WP_144301229.1">
    <property type="nucleotide sequence ID" value="NZ_QMIE01000001.1"/>
</dbReference>
<accession>A0A7M3MJ12</accession>
<dbReference type="PANTHER" id="PTHR30086">
    <property type="entry name" value="ARGININE EXPORTER PROTEIN ARGO"/>
    <property type="match status" value="1"/>
</dbReference>
<keyword evidence="3 6" id="KW-0812">Transmembrane</keyword>
<protein>
    <submittedName>
        <fullName evidence="7">LysE family translocator</fullName>
    </submittedName>
</protein>
<keyword evidence="5 6" id="KW-0472">Membrane</keyword>
<evidence type="ECO:0000256" key="3">
    <source>
        <dbReference type="ARBA" id="ARBA00022692"/>
    </source>
</evidence>
<sequence>MELSTYLAYLTATIIVLVVPGPTVMLVTSYGLTHGRRVALATAGGVVLGDATCMTFSLLGVSAVLAASSLLFTVLKWLGALYLIFLGIMMWRSGGQGNVCDDQNIPIAPAVSLRRAAGHAFAVTATNPKGIVFFTAFLPQFVAPAAPLAQQVAILGGTFLALAFANAFCYAQLAARMRRLAHRPRVMRWVRRTSAGVLIGAGAAVLVRE</sequence>
<dbReference type="OrthoDB" id="9804822at2"/>
<keyword evidence="8" id="KW-1185">Reference proteome</keyword>
<evidence type="ECO:0000313" key="8">
    <source>
        <dbReference type="Proteomes" id="UP000448292"/>
    </source>
</evidence>
<feature type="transmembrane region" description="Helical" evidence="6">
    <location>
        <begin position="65"/>
        <end position="88"/>
    </location>
</feature>
<feature type="transmembrane region" description="Helical" evidence="6">
    <location>
        <begin position="120"/>
        <end position="142"/>
    </location>
</feature>
<feature type="transmembrane region" description="Helical" evidence="6">
    <location>
        <begin position="189"/>
        <end position="207"/>
    </location>
</feature>
<dbReference type="PANTHER" id="PTHR30086:SF20">
    <property type="entry name" value="ARGININE EXPORTER PROTEIN ARGO-RELATED"/>
    <property type="match status" value="1"/>
</dbReference>
<dbReference type="InterPro" id="IPR001123">
    <property type="entry name" value="LeuE-type"/>
</dbReference>
<reference evidence="7 8" key="1">
    <citation type="submission" date="2018-06" db="EMBL/GenBank/DDBJ databases">
        <title>Complete genome of Desulfovibrio indonesiensis P37SLT.</title>
        <authorList>
            <person name="Crispim J.S."/>
            <person name="Vidigal P.M.P."/>
            <person name="Silva L.C.F."/>
            <person name="Laguardia C.N."/>
            <person name="Araujo L.C."/>
            <person name="Dias R.S."/>
            <person name="Sousa M.P."/>
            <person name="Paula S.O."/>
            <person name="Silva C."/>
        </authorList>
    </citation>
    <scope>NUCLEOTIDE SEQUENCE [LARGE SCALE GENOMIC DNA]</scope>
    <source>
        <strain evidence="7 8">P37SLT</strain>
    </source>
</reference>
<feature type="transmembrane region" description="Helical" evidence="6">
    <location>
        <begin position="148"/>
        <end position="168"/>
    </location>
</feature>
<dbReference type="Proteomes" id="UP000448292">
    <property type="component" value="Unassembled WGS sequence"/>
</dbReference>
<dbReference type="AlphaFoldDB" id="A0A7M3MJ12"/>
<evidence type="ECO:0000256" key="2">
    <source>
        <dbReference type="ARBA" id="ARBA00022475"/>
    </source>
</evidence>
<evidence type="ECO:0000256" key="5">
    <source>
        <dbReference type="ARBA" id="ARBA00023136"/>
    </source>
</evidence>